<organism evidence="2 3">
    <name type="scientific">Geodermatophilus maliterrae</name>
    <dbReference type="NCBI Taxonomy" id="3162531"/>
    <lineage>
        <taxon>Bacteria</taxon>
        <taxon>Bacillati</taxon>
        <taxon>Actinomycetota</taxon>
        <taxon>Actinomycetes</taxon>
        <taxon>Geodermatophilales</taxon>
        <taxon>Geodermatophilaceae</taxon>
        <taxon>Geodermatophilus</taxon>
    </lineage>
</organism>
<evidence type="ECO:0000313" key="3">
    <source>
        <dbReference type="Proteomes" id="UP001560045"/>
    </source>
</evidence>
<dbReference type="Proteomes" id="UP001560045">
    <property type="component" value="Unassembled WGS sequence"/>
</dbReference>
<dbReference type="InterPro" id="IPR019692">
    <property type="entry name" value="CFP-6_PH"/>
</dbReference>
<dbReference type="RefSeq" id="WP_369210045.1">
    <property type="nucleotide sequence ID" value="NZ_JBFNXQ010000114.1"/>
</dbReference>
<comment type="caution">
    <text evidence="2">The sequence shown here is derived from an EMBL/GenBank/DDBJ whole genome shotgun (WGS) entry which is preliminary data.</text>
</comment>
<sequence>MQWAARTAETVALALGGLLLGLAALGLDAVGRALVGTAGALLLVLAVRDVVLRPRLSAGADGVEVRTLTGRTRLPWTALRVRLRTTSRLGVRSRLLELDTAHGPDDGGTLVVLGRRDLGTDPAAVARALEGMRPAA</sequence>
<feature type="domain" description="Low molecular weight protein antigen 6 PH" evidence="1">
    <location>
        <begin position="53"/>
        <end position="134"/>
    </location>
</feature>
<dbReference type="EMBL" id="JBFNXQ010000114">
    <property type="protein sequence ID" value="MEX5721235.1"/>
    <property type="molecule type" value="Genomic_DNA"/>
</dbReference>
<name>A0ABV3XN77_9ACTN</name>
<evidence type="ECO:0000259" key="1">
    <source>
        <dbReference type="Pfam" id="PF10756"/>
    </source>
</evidence>
<proteinExistence type="predicted"/>
<reference evidence="2 3" key="1">
    <citation type="submission" date="2024-06" db="EMBL/GenBank/DDBJ databases">
        <title>Draft genome sequence of Geodermatophilus badlandi, a novel member of the Geodermatophilaceae isolated from badland sedimentary rocks in the Red desert, Wyoming, USA.</title>
        <authorList>
            <person name="Ben Tekaya S."/>
            <person name="Nouioui I."/>
            <person name="Flores G.M."/>
            <person name="Shaal M.N."/>
            <person name="Bredoire F."/>
            <person name="Basile F."/>
            <person name="Van Diepen L."/>
            <person name="Ward N.L."/>
        </authorList>
    </citation>
    <scope>NUCLEOTIDE SEQUENCE [LARGE SCALE GENOMIC DNA]</scope>
    <source>
        <strain evidence="2 3">WL48A</strain>
    </source>
</reference>
<evidence type="ECO:0000313" key="2">
    <source>
        <dbReference type="EMBL" id="MEX5721235.1"/>
    </source>
</evidence>
<accession>A0ABV3XN77</accession>
<gene>
    <name evidence="2" type="ORF">ABQ292_23030</name>
</gene>
<protein>
    <submittedName>
        <fullName evidence="2">PH domain-containing protein</fullName>
    </submittedName>
</protein>
<keyword evidence="3" id="KW-1185">Reference proteome</keyword>
<dbReference type="Pfam" id="PF10756">
    <property type="entry name" value="bPH_6"/>
    <property type="match status" value="1"/>
</dbReference>